<dbReference type="RefSeq" id="WP_078665716.1">
    <property type="nucleotide sequence ID" value="NZ_FUXM01000018.1"/>
</dbReference>
<reference evidence="2" key="1">
    <citation type="submission" date="2017-02" db="EMBL/GenBank/DDBJ databases">
        <authorList>
            <person name="Varghese N."/>
            <person name="Submissions S."/>
        </authorList>
    </citation>
    <scope>NUCLEOTIDE SEQUENCE [LARGE SCALE GENOMIC DNA]</scope>
    <source>
        <strain evidence="2">DSM 16521</strain>
    </source>
</reference>
<dbReference type="OrthoDB" id="2589801at2"/>
<evidence type="ECO:0000313" key="2">
    <source>
        <dbReference type="Proteomes" id="UP000189933"/>
    </source>
</evidence>
<evidence type="ECO:0000313" key="1">
    <source>
        <dbReference type="EMBL" id="SKA02847.1"/>
    </source>
</evidence>
<dbReference type="Proteomes" id="UP000189933">
    <property type="component" value="Unassembled WGS sequence"/>
</dbReference>
<dbReference type="AlphaFoldDB" id="A0A1T4QGV4"/>
<name>A0A1T4QGV4_9FIRM</name>
<sequence>MPATGKWYGQALLKALNKEIDWDTDAIKVMLCSSAYVPDQDNHVYLSSITNEVTGTGYTAGGQVLTAKTITYDAVNNKIILDAADITWPSATITARYAVLYVDTGNPATSPLLGYVDFGQDVSSTNGNFTIAWDAAGIFTITVG</sequence>
<gene>
    <name evidence="1" type="ORF">SAMN02745885_01670</name>
</gene>
<dbReference type="EMBL" id="FUXM01000018">
    <property type="protein sequence ID" value="SKA02847.1"/>
    <property type="molecule type" value="Genomic_DNA"/>
</dbReference>
<keyword evidence="2" id="KW-1185">Reference proteome</keyword>
<protein>
    <submittedName>
        <fullName evidence="1">Uncharacterized protein</fullName>
    </submittedName>
</protein>
<proteinExistence type="predicted"/>
<organism evidence="1 2">
    <name type="scientific">Carboxydocella sporoproducens DSM 16521</name>
    <dbReference type="NCBI Taxonomy" id="1121270"/>
    <lineage>
        <taxon>Bacteria</taxon>
        <taxon>Bacillati</taxon>
        <taxon>Bacillota</taxon>
        <taxon>Clostridia</taxon>
        <taxon>Eubacteriales</taxon>
        <taxon>Clostridiales Family XVI. Incertae Sedis</taxon>
        <taxon>Carboxydocella</taxon>
    </lineage>
</organism>
<accession>A0A1T4QGV4</accession>